<dbReference type="EMBL" id="JQBM01000001">
    <property type="protein sequence ID" value="KRN46947.1"/>
    <property type="molecule type" value="Genomic_DNA"/>
</dbReference>
<gene>
    <name evidence="2" type="ORF">IV50_GL000213</name>
</gene>
<dbReference type="Pfam" id="PF04914">
    <property type="entry name" value="DltD"/>
    <property type="match status" value="1"/>
</dbReference>
<accession>A0A0R2H1W6</accession>
<dbReference type="UniPathway" id="UPA00556"/>
<protein>
    <recommendedName>
        <fullName evidence="1">Protein DltD</fullName>
    </recommendedName>
</protein>
<dbReference type="NCBIfam" id="TIGR04092">
    <property type="entry name" value="LTA_DltD"/>
    <property type="match status" value="1"/>
</dbReference>
<dbReference type="PANTHER" id="PTHR40039:SF1">
    <property type="entry name" value="PROTEIN DLTD"/>
    <property type="match status" value="1"/>
</dbReference>
<comment type="caution">
    <text evidence="2">The sequence shown here is derived from an EMBL/GenBank/DDBJ whole genome shotgun (WGS) entry which is preliminary data.</text>
</comment>
<dbReference type="GO" id="GO:0005886">
    <property type="term" value="C:plasma membrane"/>
    <property type="evidence" value="ECO:0007669"/>
    <property type="project" value="UniProtKB-UniRule"/>
</dbReference>
<evidence type="ECO:0000313" key="3">
    <source>
        <dbReference type="Proteomes" id="UP000051992"/>
    </source>
</evidence>
<dbReference type="OrthoDB" id="1700484at2"/>
<keyword evidence="1" id="KW-0472">Membrane</keyword>
<organism evidence="2 3">
    <name type="scientific">Weissella viridescens</name>
    <name type="common">Lactobacillus viridescens</name>
    <dbReference type="NCBI Taxonomy" id="1629"/>
    <lineage>
        <taxon>Bacteria</taxon>
        <taxon>Bacillati</taxon>
        <taxon>Bacillota</taxon>
        <taxon>Bacilli</taxon>
        <taxon>Lactobacillales</taxon>
        <taxon>Lactobacillaceae</taxon>
        <taxon>Weissella</taxon>
    </lineage>
</organism>
<dbReference type="GO" id="GO:0070395">
    <property type="term" value="P:lipoteichoic acid biosynthetic process"/>
    <property type="evidence" value="ECO:0007669"/>
    <property type="project" value="UniProtKB-UniRule"/>
</dbReference>
<comment type="similarity">
    <text evidence="1">Belongs to the DltD family.</text>
</comment>
<dbReference type="InterPro" id="IPR023896">
    <property type="entry name" value="LTA_DltD"/>
</dbReference>
<evidence type="ECO:0000313" key="2">
    <source>
        <dbReference type="EMBL" id="KRN46947.1"/>
    </source>
</evidence>
<keyword evidence="1" id="KW-1003">Cell membrane</keyword>
<sequence>MRKRLWLIFGPLLCAVLLILVVILAANTHPKSNYKVERKAASATSPRVFKSAILKQQALSDTQHRFVPFFGSSEWKRMDAMHPSTLAEGYHRSYRPFLLGQSGSTALSHYFGMQQMLPQIKDKQAVFVISPQWFVKNTDNPQAFSVFYSSGQGLDFLKNQTGTQADRLAAQRFMKVAPDGSIKQMMQKVANGQPLSSFEKQRINTQLSLVNHEDAFFSKWRIEDNYNQKILPGSKTLPQPYNREQLTQTATRLGKQSTTNNRFGINNTFYDKHVRQAEKNLAGKQANVNYEASVEYNDFQLVLNQFAQSNTDVMFVIPPVNQKWMDYTGLNEGMYQRSVKKITYQLRSQGFNHVVDLSKDGNKPYFMQDTIHLGWNGWLAMDDHVNPFLTQKQAQPKYKINNKFFDAAWANYRPRASDDFKQFKQ</sequence>
<reference evidence="2 3" key="1">
    <citation type="journal article" date="2015" name="Genome Announc.">
        <title>Expanding the biotechnology potential of lactobacilli through comparative genomics of 213 strains and associated genera.</title>
        <authorList>
            <person name="Sun Z."/>
            <person name="Harris H.M."/>
            <person name="McCann A."/>
            <person name="Guo C."/>
            <person name="Argimon S."/>
            <person name="Zhang W."/>
            <person name="Yang X."/>
            <person name="Jeffery I.B."/>
            <person name="Cooney J.C."/>
            <person name="Kagawa T.F."/>
            <person name="Liu W."/>
            <person name="Song Y."/>
            <person name="Salvetti E."/>
            <person name="Wrobel A."/>
            <person name="Rasinkangas P."/>
            <person name="Parkhill J."/>
            <person name="Rea M.C."/>
            <person name="O'Sullivan O."/>
            <person name="Ritari J."/>
            <person name="Douillard F.P."/>
            <person name="Paul Ross R."/>
            <person name="Yang R."/>
            <person name="Briner A.E."/>
            <person name="Felis G.E."/>
            <person name="de Vos W.M."/>
            <person name="Barrangou R."/>
            <person name="Klaenhammer T.R."/>
            <person name="Caufield P.W."/>
            <person name="Cui Y."/>
            <person name="Zhang H."/>
            <person name="O'Toole P.W."/>
        </authorList>
    </citation>
    <scope>NUCLEOTIDE SEQUENCE [LARGE SCALE GENOMIC DNA]</scope>
    <source>
        <strain evidence="2 3">DSM 20410</strain>
    </source>
</reference>
<dbReference type="PANTHER" id="PTHR40039">
    <property type="entry name" value="PROTEIN DLTD"/>
    <property type="match status" value="1"/>
</dbReference>
<dbReference type="PATRIC" id="fig|1629.5.peg.215"/>
<comment type="pathway">
    <text evidence="1">Cell wall biogenesis; lipoteichoic acid biosynthesis.</text>
</comment>
<dbReference type="RefSeq" id="WP_057743812.1">
    <property type="nucleotide sequence ID" value="NZ_BJLU01000001.1"/>
</dbReference>
<dbReference type="AlphaFoldDB" id="A0A0R2H1W6"/>
<evidence type="ECO:0000256" key="1">
    <source>
        <dbReference type="PIRNR" id="PIRNR021438"/>
    </source>
</evidence>
<dbReference type="InterPro" id="IPR006998">
    <property type="entry name" value="DltD"/>
</dbReference>
<proteinExistence type="inferred from homology"/>
<keyword evidence="3" id="KW-1185">Reference proteome</keyword>
<dbReference type="Proteomes" id="UP000051992">
    <property type="component" value="Unassembled WGS sequence"/>
</dbReference>
<name>A0A0R2H1W6_WEIVI</name>
<dbReference type="PIRSF" id="PIRSF021438">
    <property type="entry name" value="DltD"/>
    <property type="match status" value="1"/>
</dbReference>